<protein>
    <submittedName>
        <fullName evidence="1">Uncharacterized protein</fullName>
    </submittedName>
</protein>
<dbReference type="EMBL" id="LDTE01000110">
    <property type="protein sequence ID" value="KTT96459.1"/>
    <property type="molecule type" value="Genomic_DNA"/>
</dbReference>
<dbReference type="Proteomes" id="UP000074072">
    <property type="component" value="Unassembled WGS sequence"/>
</dbReference>
<reference evidence="1 2" key="1">
    <citation type="journal article" date="2016" name="Front. Microbiol.">
        <title>Genomic Resource of Rice Seed Associated Bacteria.</title>
        <authorList>
            <person name="Midha S."/>
            <person name="Bansal K."/>
            <person name="Sharma S."/>
            <person name="Kumar N."/>
            <person name="Patil P.P."/>
            <person name="Chaudhry V."/>
            <person name="Patil P.B."/>
        </authorList>
    </citation>
    <scope>NUCLEOTIDE SEQUENCE [LARGE SCALE GENOMIC DNA]</scope>
    <source>
        <strain evidence="1 2">SB4</strain>
    </source>
</reference>
<dbReference type="RefSeq" id="WP_058753254.1">
    <property type="nucleotide sequence ID" value="NZ_LDTE01000110.1"/>
</dbReference>
<dbReference type="PATRIC" id="fig|33051.4.peg.486"/>
<gene>
    <name evidence="1" type="ORF">SB4_15340</name>
</gene>
<name>A0A147IMP2_9SPHN</name>
<accession>A0A147IMP2</accession>
<evidence type="ECO:0000313" key="2">
    <source>
        <dbReference type="Proteomes" id="UP000074072"/>
    </source>
</evidence>
<proteinExistence type="predicted"/>
<evidence type="ECO:0000313" key="1">
    <source>
        <dbReference type="EMBL" id="KTT96459.1"/>
    </source>
</evidence>
<dbReference type="AlphaFoldDB" id="A0A147IMP2"/>
<sequence length="270" mass="28381">MQPDLLAPRFDYRVVDGLGRARQRGSVPQLGGAVFRAETLGPAVELAHLESGISIGDLHRQVWLERGSLAPILSALASKQQQWLAPDGRCGLILGSGLASEAVLNGFKIDAHKAALNAGFVKPALLIAALGELIGNVVDHSEAIGSGVAMFSAEAGRFEFVVADTGVGALRSLTRNPDHANLSDDGAALLAMVEAGVSRFARDSGHGNGFRPIFEKLADMSGHLRFRSGGYGLTLDGRFGDRIARQITQKPKLRGLLAAVTCLAPKTSGQ</sequence>
<organism evidence="1 2">
    <name type="scientific">Sphingomonas sanguinis</name>
    <dbReference type="NCBI Taxonomy" id="33051"/>
    <lineage>
        <taxon>Bacteria</taxon>
        <taxon>Pseudomonadati</taxon>
        <taxon>Pseudomonadota</taxon>
        <taxon>Alphaproteobacteria</taxon>
        <taxon>Sphingomonadales</taxon>
        <taxon>Sphingomonadaceae</taxon>
        <taxon>Sphingomonas</taxon>
    </lineage>
</organism>
<comment type="caution">
    <text evidence="1">The sequence shown here is derived from an EMBL/GenBank/DDBJ whole genome shotgun (WGS) entry which is preliminary data.</text>
</comment>
<dbReference type="OrthoDB" id="8265691at2"/>